<evidence type="ECO:0000256" key="5">
    <source>
        <dbReference type="ARBA" id="ARBA00022801"/>
    </source>
</evidence>
<dbReference type="GO" id="GO:0046872">
    <property type="term" value="F:metal ion binding"/>
    <property type="evidence" value="ECO:0007669"/>
    <property type="project" value="UniProtKB-KW"/>
</dbReference>
<keyword evidence="5" id="KW-0378">Hydrolase</keyword>
<evidence type="ECO:0000256" key="6">
    <source>
        <dbReference type="ARBA" id="ARBA00022833"/>
    </source>
</evidence>
<feature type="domain" description="Adenosine deaminase" evidence="7">
    <location>
        <begin position="391"/>
        <end position="699"/>
    </location>
</feature>
<dbReference type="RefSeq" id="XP_068361857.1">
    <property type="nucleotide sequence ID" value="XM_068492115.1"/>
</dbReference>
<keyword evidence="4" id="KW-0479">Metal-binding</keyword>
<evidence type="ECO:0000256" key="3">
    <source>
        <dbReference type="ARBA" id="ARBA00012784"/>
    </source>
</evidence>
<dbReference type="GO" id="GO:0006154">
    <property type="term" value="P:adenosine catabolic process"/>
    <property type="evidence" value="ECO:0007669"/>
    <property type="project" value="TreeGrafter"/>
</dbReference>
<dbReference type="FunFam" id="3.20.20.140:FF:000091">
    <property type="entry name" value="Probable adenosine deaminase"/>
    <property type="match status" value="1"/>
</dbReference>
<dbReference type="GO" id="GO:0060169">
    <property type="term" value="P:negative regulation of adenosine receptor signaling pathway"/>
    <property type="evidence" value="ECO:0007669"/>
    <property type="project" value="TreeGrafter"/>
</dbReference>
<dbReference type="GeneID" id="94826819"/>
<keyword evidence="6" id="KW-0862">Zinc</keyword>
<dbReference type="PANTHER" id="PTHR11409:SF43">
    <property type="entry name" value="ADENOSINE DEAMINASE"/>
    <property type="match status" value="1"/>
</dbReference>
<dbReference type="PANTHER" id="PTHR11409">
    <property type="entry name" value="ADENOSINE DEAMINASE"/>
    <property type="match status" value="1"/>
</dbReference>
<dbReference type="VEuPathDB" id="TrichDB:TRFO_04810"/>
<comment type="caution">
    <text evidence="8">The sequence shown here is derived from an EMBL/GenBank/DDBJ whole genome shotgun (WGS) entry which is preliminary data.</text>
</comment>
<dbReference type="GO" id="GO:0004000">
    <property type="term" value="F:adenosine deaminase activity"/>
    <property type="evidence" value="ECO:0007669"/>
    <property type="project" value="TreeGrafter"/>
</dbReference>
<dbReference type="Gene3D" id="3.20.20.140">
    <property type="entry name" value="Metal-dependent hydrolases"/>
    <property type="match status" value="2"/>
</dbReference>
<evidence type="ECO:0000313" key="8">
    <source>
        <dbReference type="EMBL" id="OHT08721.1"/>
    </source>
</evidence>
<dbReference type="GO" id="GO:0043103">
    <property type="term" value="P:hypoxanthine salvage"/>
    <property type="evidence" value="ECO:0007669"/>
    <property type="project" value="TreeGrafter"/>
</dbReference>
<dbReference type="SUPFAM" id="SSF51556">
    <property type="entry name" value="Metallo-dependent hydrolases"/>
    <property type="match status" value="2"/>
</dbReference>
<reference evidence="8" key="1">
    <citation type="submission" date="2016-10" db="EMBL/GenBank/DDBJ databases">
        <authorList>
            <person name="Benchimol M."/>
            <person name="Almeida L.G."/>
            <person name="Vasconcelos A.T."/>
            <person name="Perreira-Neves A."/>
            <person name="Rosa I.A."/>
            <person name="Tasca T."/>
            <person name="Bogo M.R."/>
            <person name="de Souza W."/>
        </authorList>
    </citation>
    <scope>NUCLEOTIDE SEQUENCE [LARGE SCALE GENOMIC DNA]</scope>
    <source>
        <strain evidence="8">K</strain>
    </source>
</reference>
<keyword evidence="9" id="KW-1185">Reference proteome</keyword>
<dbReference type="GO" id="GO:0046103">
    <property type="term" value="P:inosine biosynthetic process"/>
    <property type="evidence" value="ECO:0007669"/>
    <property type="project" value="TreeGrafter"/>
</dbReference>
<comment type="similarity">
    <text evidence="2">Belongs to the metallo-dependent hydrolases superfamily. Adenosine and AMP deaminases family.</text>
</comment>
<dbReference type="AlphaFoldDB" id="A0A1J4KBD3"/>
<dbReference type="GO" id="GO:0009897">
    <property type="term" value="C:external side of plasma membrane"/>
    <property type="evidence" value="ECO:0007669"/>
    <property type="project" value="TreeGrafter"/>
</dbReference>
<protein>
    <recommendedName>
        <fullName evidence="3">adenosine deaminase</fullName>
        <ecNumber evidence="3">3.5.4.4</ecNumber>
    </recommendedName>
</protein>
<dbReference type="GO" id="GO:0005829">
    <property type="term" value="C:cytosol"/>
    <property type="evidence" value="ECO:0007669"/>
    <property type="project" value="TreeGrafter"/>
</dbReference>
<dbReference type="Pfam" id="PF00962">
    <property type="entry name" value="A_deaminase"/>
    <property type="match status" value="2"/>
</dbReference>
<dbReference type="InterPro" id="IPR006330">
    <property type="entry name" value="Ado/ade_deaminase"/>
</dbReference>
<sequence>MTSNKLTLDIIRQLPKAELHCHLDGFVRPQTVLELAAEQKVKLPTTDLEELTNLMTVSLDCPDLPTYLQCFDIVNIVMQQPYAITRIFFEACQDAAADGISYIELRFAPALHTKNGHSYSQILEAAIDGCVLAEAQLNITPRIICCAMRQMSPEINSEIAEICWRYRHRYVVGFDLAGPEFGFPPQKHVKAFRTIRQKSLSVTIHAGEAFGAESVNLALACSAQRIGHGTRVVEDERVLNEVIDRRIPLEICMSSNVQTKAVKTLDDHPVKAMFNKGVRTCICTDNPTVSGVTLSGEYLILQDKFDFTIPEIMKVIDYGFRAAFVPEGMIKRLRVEAFVKAMHVLQENNIDISGIIECSDYYARLGLTVPPKFVPPVQNPPLTLALLQELPKCDLDCRFLGSVPLPLLFKFYQELPDEEKSKLPKFTTLEDMNQFIFNEDESLMHTKSKNLALALLQTEENIRDGVRGILNDAYVDKVVYMEFTCCPIIHTKHLTADQFIECVLDEIHKFTEGKNMVVKVVLNSNISRLTPLQVQSVAELCVKYQGKGVVGFSTTSGEISVDDFRYYESTFNYLRENFVPITIFAGENNTDSVNCALVRGFARRISGGFKIPQSESLLNDVTSHHNAILIGASSRRMERAVTNWHKSPARFFFDFGVPIAFCSIHHTFYNMTRSQQLFELAQQSGFDALNIISIIDNSFASMNMHYQFANKYQAMFHDESIKILKQNGYTRFMNATFFKE</sequence>
<dbReference type="Proteomes" id="UP000179807">
    <property type="component" value="Unassembled WGS sequence"/>
</dbReference>
<gene>
    <name evidence="8" type="primary">ada</name>
    <name evidence="8" type="ORF">TRFO_04810</name>
</gene>
<evidence type="ECO:0000256" key="4">
    <source>
        <dbReference type="ARBA" id="ARBA00022723"/>
    </source>
</evidence>
<evidence type="ECO:0000259" key="7">
    <source>
        <dbReference type="Pfam" id="PF00962"/>
    </source>
</evidence>
<evidence type="ECO:0000256" key="1">
    <source>
        <dbReference type="ARBA" id="ARBA00001947"/>
    </source>
</evidence>
<evidence type="ECO:0000313" key="9">
    <source>
        <dbReference type="Proteomes" id="UP000179807"/>
    </source>
</evidence>
<dbReference type="NCBIfam" id="TIGR01430">
    <property type="entry name" value="aden_deam"/>
    <property type="match status" value="1"/>
</dbReference>
<dbReference type="OrthoDB" id="272271at2759"/>
<organism evidence="8 9">
    <name type="scientific">Tritrichomonas foetus</name>
    <dbReference type="NCBI Taxonomy" id="1144522"/>
    <lineage>
        <taxon>Eukaryota</taxon>
        <taxon>Metamonada</taxon>
        <taxon>Parabasalia</taxon>
        <taxon>Tritrichomonadida</taxon>
        <taxon>Tritrichomonadidae</taxon>
        <taxon>Tritrichomonas</taxon>
    </lineage>
</organism>
<evidence type="ECO:0000256" key="2">
    <source>
        <dbReference type="ARBA" id="ARBA00006676"/>
    </source>
</evidence>
<dbReference type="EMBL" id="MLAK01000660">
    <property type="protein sequence ID" value="OHT08721.1"/>
    <property type="molecule type" value="Genomic_DNA"/>
</dbReference>
<comment type="cofactor">
    <cofactor evidence="1">
        <name>Zn(2+)</name>
        <dbReference type="ChEBI" id="CHEBI:29105"/>
    </cofactor>
</comment>
<dbReference type="CDD" id="cd01320">
    <property type="entry name" value="ADA"/>
    <property type="match status" value="1"/>
</dbReference>
<accession>A0A1J4KBD3</accession>
<dbReference type="EC" id="3.5.4.4" evidence="3"/>
<dbReference type="InterPro" id="IPR001365">
    <property type="entry name" value="A_deaminase_dom"/>
</dbReference>
<proteinExistence type="inferred from homology"/>
<feature type="domain" description="Adenosine deaminase" evidence="7">
    <location>
        <begin position="15"/>
        <end position="333"/>
    </location>
</feature>
<name>A0A1J4KBD3_9EUKA</name>
<dbReference type="InterPro" id="IPR032466">
    <property type="entry name" value="Metal_Hydrolase"/>
</dbReference>